<dbReference type="InterPro" id="IPR029044">
    <property type="entry name" value="Nucleotide-diphossugar_trans"/>
</dbReference>
<evidence type="ECO:0000313" key="2">
    <source>
        <dbReference type="EMBL" id="MBB3065778.1"/>
    </source>
</evidence>
<accession>A0A839STW6</accession>
<dbReference type="Gene3D" id="1.25.40.10">
    <property type="entry name" value="Tetratricopeptide repeat domain"/>
    <property type="match status" value="1"/>
</dbReference>
<dbReference type="Pfam" id="PF00535">
    <property type="entry name" value="Glycos_transf_2"/>
    <property type="match status" value="1"/>
</dbReference>
<dbReference type="PANTHER" id="PTHR43685">
    <property type="entry name" value="GLYCOSYLTRANSFERASE"/>
    <property type="match status" value="1"/>
</dbReference>
<dbReference type="PANTHER" id="PTHR43685:SF2">
    <property type="entry name" value="GLYCOSYLTRANSFERASE 2-LIKE DOMAIN-CONTAINING PROTEIN"/>
    <property type="match status" value="1"/>
</dbReference>
<dbReference type="Pfam" id="PF14559">
    <property type="entry name" value="TPR_19"/>
    <property type="match status" value="1"/>
</dbReference>
<dbReference type="SUPFAM" id="SSF48452">
    <property type="entry name" value="TPR-like"/>
    <property type="match status" value="1"/>
</dbReference>
<dbReference type="RefSeq" id="WP_183416603.1">
    <property type="nucleotide sequence ID" value="NZ_JACHXA010000005.1"/>
</dbReference>
<protein>
    <submittedName>
        <fullName evidence="2">Glycosyltransferase involved in cell wall biosynthesis</fullName>
    </submittedName>
</protein>
<organism evidence="2 3">
    <name type="scientific">Limibacillus halophilus</name>
    <dbReference type="NCBI Taxonomy" id="1579333"/>
    <lineage>
        <taxon>Bacteria</taxon>
        <taxon>Pseudomonadati</taxon>
        <taxon>Pseudomonadota</taxon>
        <taxon>Alphaproteobacteria</taxon>
        <taxon>Rhodospirillales</taxon>
        <taxon>Rhodovibrionaceae</taxon>
        <taxon>Limibacillus</taxon>
    </lineage>
</organism>
<evidence type="ECO:0000259" key="1">
    <source>
        <dbReference type="Pfam" id="PF00535"/>
    </source>
</evidence>
<dbReference type="InterPro" id="IPR001173">
    <property type="entry name" value="Glyco_trans_2-like"/>
</dbReference>
<dbReference type="CDD" id="cd00761">
    <property type="entry name" value="Glyco_tranf_GTA_type"/>
    <property type="match status" value="1"/>
</dbReference>
<dbReference type="InterPro" id="IPR050834">
    <property type="entry name" value="Glycosyltransf_2"/>
</dbReference>
<reference evidence="2 3" key="1">
    <citation type="submission" date="2020-08" db="EMBL/GenBank/DDBJ databases">
        <title>Genomic Encyclopedia of Type Strains, Phase III (KMG-III): the genomes of soil and plant-associated and newly described type strains.</title>
        <authorList>
            <person name="Whitman W."/>
        </authorList>
    </citation>
    <scope>NUCLEOTIDE SEQUENCE [LARGE SCALE GENOMIC DNA]</scope>
    <source>
        <strain evidence="2 3">CECT 8803</strain>
    </source>
</reference>
<proteinExistence type="predicted"/>
<keyword evidence="3" id="KW-1185">Reference proteome</keyword>
<dbReference type="SUPFAM" id="SSF53448">
    <property type="entry name" value="Nucleotide-diphospho-sugar transferases"/>
    <property type="match status" value="1"/>
</dbReference>
<dbReference type="InterPro" id="IPR011990">
    <property type="entry name" value="TPR-like_helical_dom_sf"/>
</dbReference>
<dbReference type="EMBL" id="JACHXA010000005">
    <property type="protein sequence ID" value="MBB3065778.1"/>
    <property type="molecule type" value="Genomic_DNA"/>
</dbReference>
<keyword evidence="2" id="KW-0808">Transferase</keyword>
<dbReference type="GO" id="GO:0016740">
    <property type="term" value="F:transferase activity"/>
    <property type="evidence" value="ECO:0007669"/>
    <property type="project" value="UniProtKB-KW"/>
</dbReference>
<dbReference type="Gene3D" id="3.90.550.10">
    <property type="entry name" value="Spore Coat Polysaccharide Biosynthesis Protein SpsA, Chain A"/>
    <property type="match status" value="1"/>
</dbReference>
<comment type="caution">
    <text evidence="2">The sequence shown here is derived from an EMBL/GenBank/DDBJ whole genome shotgun (WGS) entry which is preliminary data.</text>
</comment>
<feature type="domain" description="Glycosyltransferase 2-like" evidence="1">
    <location>
        <begin position="5"/>
        <end position="132"/>
    </location>
</feature>
<dbReference type="AlphaFoldDB" id="A0A839STW6"/>
<evidence type="ECO:0000313" key="3">
    <source>
        <dbReference type="Proteomes" id="UP000581135"/>
    </source>
</evidence>
<name>A0A839STW6_9PROT</name>
<dbReference type="Proteomes" id="UP000581135">
    <property type="component" value="Unassembled WGS sequence"/>
</dbReference>
<sequence>MAEVSICIPAYRAAGFIRQTLDSVLNQTHSEIRVLVSIDSNDDDTETICRGYSPPGGLRIWVQERNLGWAGNVNFLLDQVDTPYFALLPHDDLLEPDYIAALLEALKQAPDCVFAQSHMQQFGTNENLRVATELRGNLDERLLQFYLKGASGLPLRAVTDSGILKQGHRLRYNRHDSFAAEVLWGLEALCYGGGCVVPRPLYLKHTRPDSLIPGRKVWSPAKRLDALRIHSAQAKRVLIEHIENPQMRVLALMACDAWGQKYIETAKYFELENAPKHGEVLLPVLSQMPVEGDAAIDQAGIDSLLKDPRTSMIKSRMRFADGLRLMHDGKMADAARLFREAFELDRNSPQALLRQGHCLIKNKQFDDALEIADSGGSLFPMNGEFAVLGARAAFGLHRLDESRAFAELALEYPQQRRSAEAFLAMIAKMQSAC</sequence>
<gene>
    <name evidence="2" type="ORF">FHR98_002074</name>
</gene>